<keyword evidence="7" id="KW-0175">Coiled coil</keyword>
<dbReference type="Gene3D" id="3.40.50.150">
    <property type="entry name" value="Vaccinia Virus protein VP39"/>
    <property type="match status" value="1"/>
</dbReference>
<feature type="coiled-coil region" evidence="7">
    <location>
        <begin position="148"/>
        <end position="175"/>
    </location>
</feature>
<dbReference type="PIRSF" id="PIRSF003078">
    <property type="entry name" value="GidB"/>
    <property type="match status" value="1"/>
</dbReference>
<protein>
    <recommendedName>
        <fullName evidence="6">Glucose-inhibited division protein B</fullName>
    </recommendedName>
</protein>
<dbReference type="Proteomes" id="UP000886893">
    <property type="component" value="Unassembled WGS sequence"/>
</dbReference>
<feature type="non-terminal residue" evidence="8">
    <location>
        <position position="1"/>
    </location>
</feature>
<dbReference type="GO" id="GO:0005829">
    <property type="term" value="C:cytosol"/>
    <property type="evidence" value="ECO:0007669"/>
    <property type="project" value="TreeGrafter"/>
</dbReference>
<dbReference type="GO" id="GO:0070043">
    <property type="term" value="F:rRNA (guanine-N7-)-methyltransferase activity"/>
    <property type="evidence" value="ECO:0007669"/>
    <property type="project" value="TreeGrafter"/>
</dbReference>
<dbReference type="CDD" id="cd02440">
    <property type="entry name" value="AdoMet_MTases"/>
    <property type="match status" value="1"/>
</dbReference>
<dbReference type="Pfam" id="PF02527">
    <property type="entry name" value="GidB"/>
    <property type="match status" value="1"/>
</dbReference>
<evidence type="ECO:0000256" key="2">
    <source>
        <dbReference type="ARBA" id="ARBA00022552"/>
    </source>
</evidence>
<evidence type="ECO:0000313" key="8">
    <source>
        <dbReference type="EMBL" id="HIT17256.1"/>
    </source>
</evidence>
<dbReference type="HAMAP" id="MF_00074">
    <property type="entry name" value="16SrRNA_methyltr_G"/>
    <property type="match status" value="1"/>
</dbReference>
<dbReference type="AlphaFoldDB" id="A0A9D1G8V9"/>
<evidence type="ECO:0000256" key="6">
    <source>
        <dbReference type="ARBA" id="ARBA00031818"/>
    </source>
</evidence>
<dbReference type="NCBIfam" id="TIGR00138">
    <property type="entry name" value="rsmG_gidB"/>
    <property type="match status" value="1"/>
</dbReference>
<evidence type="ECO:0000313" key="9">
    <source>
        <dbReference type="Proteomes" id="UP000886893"/>
    </source>
</evidence>
<accession>A0A9D1G8V9</accession>
<dbReference type="SUPFAM" id="SSF53335">
    <property type="entry name" value="S-adenosyl-L-methionine-dependent methyltransferases"/>
    <property type="match status" value="1"/>
</dbReference>
<evidence type="ECO:0000256" key="1">
    <source>
        <dbReference type="ARBA" id="ARBA00022490"/>
    </source>
</evidence>
<dbReference type="PANTHER" id="PTHR31760:SF0">
    <property type="entry name" value="S-ADENOSYL-L-METHIONINE-DEPENDENT METHYLTRANSFERASES SUPERFAMILY PROTEIN"/>
    <property type="match status" value="1"/>
</dbReference>
<reference evidence="8" key="2">
    <citation type="journal article" date="2021" name="PeerJ">
        <title>Extensive microbial diversity within the chicken gut microbiome revealed by metagenomics and culture.</title>
        <authorList>
            <person name="Gilroy R."/>
            <person name="Ravi A."/>
            <person name="Getino M."/>
            <person name="Pursley I."/>
            <person name="Horton D.L."/>
            <person name="Alikhan N.F."/>
            <person name="Baker D."/>
            <person name="Gharbi K."/>
            <person name="Hall N."/>
            <person name="Watson M."/>
            <person name="Adriaenssens E.M."/>
            <person name="Foster-Nyarko E."/>
            <person name="Jarju S."/>
            <person name="Secka A."/>
            <person name="Antonio M."/>
            <person name="Oren A."/>
            <person name="Chaudhuri R.R."/>
            <person name="La Ragione R."/>
            <person name="Hildebrand F."/>
            <person name="Pallen M.J."/>
        </authorList>
    </citation>
    <scope>NUCLEOTIDE SEQUENCE</scope>
    <source>
        <strain evidence="8">14508</strain>
    </source>
</reference>
<dbReference type="InterPro" id="IPR003682">
    <property type="entry name" value="rRNA_ssu_MeTfrase_G"/>
</dbReference>
<keyword evidence="1" id="KW-0963">Cytoplasm</keyword>
<keyword evidence="3" id="KW-0489">Methyltransferase</keyword>
<dbReference type="FunFam" id="3.40.50.150:FF:000041">
    <property type="entry name" value="Ribosomal RNA small subunit methyltransferase G"/>
    <property type="match status" value="1"/>
</dbReference>
<dbReference type="PANTHER" id="PTHR31760">
    <property type="entry name" value="S-ADENOSYL-L-METHIONINE-DEPENDENT METHYLTRANSFERASES SUPERFAMILY PROTEIN"/>
    <property type="match status" value="1"/>
</dbReference>
<evidence type="ECO:0000256" key="5">
    <source>
        <dbReference type="ARBA" id="ARBA00022691"/>
    </source>
</evidence>
<evidence type="ECO:0000256" key="4">
    <source>
        <dbReference type="ARBA" id="ARBA00022679"/>
    </source>
</evidence>
<evidence type="ECO:0000256" key="7">
    <source>
        <dbReference type="SAM" id="Coils"/>
    </source>
</evidence>
<comment type="caution">
    <text evidence="8">The sequence shown here is derived from an EMBL/GenBank/DDBJ whole genome shotgun (WGS) entry which is preliminary data.</text>
</comment>
<dbReference type="InterPro" id="IPR029063">
    <property type="entry name" value="SAM-dependent_MTases_sf"/>
</dbReference>
<evidence type="ECO:0000256" key="3">
    <source>
        <dbReference type="ARBA" id="ARBA00022603"/>
    </source>
</evidence>
<gene>
    <name evidence="8" type="primary">rsmG</name>
    <name evidence="8" type="ORF">IAD04_02605</name>
</gene>
<reference evidence="8" key="1">
    <citation type="submission" date="2020-10" db="EMBL/GenBank/DDBJ databases">
        <authorList>
            <person name="Gilroy R."/>
        </authorList>
    </citation>
    <scope>NUCLEOTIDE SEQUENCE</scope>
    <source>
        <strain evidence="8">14508</strain>
    </source>
</reference>
<keyword evidence="5" id="KW-0949">S-adenosyl-L-methionine</keyword>
<proteinExistence type="inferred from homology"/>
<keyword evidence="4" id="KW-0808">Transferase</keyword>
<organism evidence="8 9">
    <name type="scientific">Candidatus Caccosoma faecigallinarum</name>
    <dbReference type="NCBI Taxonomy" id="2840720"/>
    <lineage>
        <taxon>Bacteria</taxon>
        <taxon>Bacillati</taxon>
        <taxon>Bacillota</taxon>
        <taxon>Bacillota incertae sedis</taxon>
        <taxon>Candidatus Caccosoma</taxon>
    </lineage>
</organism>
<name>A0A9D1G8V9_9FIRM</name>
<dbReference type="EMBL" id="DVKI01000083">
    <property type="protein sequence ID" value="HIT17256.1"/>
    <property type="molecule type" value="Genomic_DNA"/>
</dbReference>
<sequence length="205" mass="23865">QFDQYYRLLFQYNQVMDLTSVIEEEQVYERHFYDSLTIAFNKNFNGLKVCDVGSGAGFPAIPLKIVFPEMELTIIDSLTKRMNFLNEVVQQLDLKKVTIITARVEEMDASFRETFDIVMARAVARLNILLELCIPILKVNGIFIAMKGQKGQEELEEAQNAIQILNLKLNETQKLPFIANFYFLKQKKTPLQYPRRYSLIKKKPL</sequence>
<keyword evidence="2" id="KW-0698">rRNA processing</keyword>